<proteinExistence type="predicted"/>
<name>A0A183C8F4_GLOPA</name>
<evidence type="ECO:0000313" key="3">
    <source>
        <dbReference type="WBParaSite" id="GPLIN_000915000"/>
    </source>
</evidence>
<reference evidence="2" key="2">
    <citation type="submission" date="2014-05" db="EMBL/GenBank/DDBJ databases">
        <title>The genome and life-stage specific transcriptomes of Globodera pallida elucidate key aspects of plant parasitism by a cyst nematode.</title>
        <authorList>
            <person name="Cotton J.A."/>
            <person name="Lilley C.J."/>
            <person name="Jones L.M."/>
            <person name="Kikuchi T."/>
            <person name="Reid A.J."/>
            <person name="Thorpe P."/>
            <person name="Tsai I.J."/>
            <person name="Beasley H."/>
            <person name="Blok V."/>
            <person name="Cock P.J.A."/>
            <person name="Van den Akker S.E."/>
            <person name="Holroyd N."/>
            <person name="Hunt M."/>
            <person name="Mantelin S."/>
            <person name="Naghra H."/>
            <person name="Pain A."/>
            <person name="Palomares-Rius J.E."/>
            <person name="Zarowiecki M."/>
            <person name="Berriman M."/>
            <person name="Jones J.T."/>
            <person name="Urwin P.E."/>
        </authorList>
    </citation>
    <scope>NUCLEOTIDE SEQUENCE [LARGE SCALE GENOMIC DNA]</scope>
    <source>
        <strain evidence="2">Lindley</strain>
    </source>
</reference>
<dbReference type="Proteomes" id="UP000050741">
    <property type="component" value="Unassembled WGS sequence"/>
</dbReference>
<protein>
    <submittedName>
        <fullName evidence="3">Uncharacterized protein</fullName>
    </submittedName>
</protein>
<feature type="region of interest" description="Disordered" evidence="1">
    <location>
        <begin position="1"/>
        <end position="20"/>
    </location>
</feature>
<organism evidence="2 3">
    <name type="scientific">Globodera pallida</name>
    <name type="common">Potato cyst nematode worm</name>
    <name type="synonym">Heterodera pallida</name>
    <dbReference type="NCBI Taxonomy" id="36090"/>
    <lineage>
        <taxon>Eukaryota</taxon>
        <taxon>Metazoa</taxon>
        <taxon>Ecdysozoa</taxon>
        <taxon>Nematoda</taxon>
        <taxon>Chromadorea</taxon>
        <taxon>Rhabditida</taxon>
        <taxon>Tylenchina</taxon>
        <taxon>Tylenchomorpha</taxon>
        <taxon>Tylenchoidea</taxon>
        <taxon>Heteroderidae</taxon>
        <taxon>Heteroderinae</taxon>
        <taxon>Globodera</taxon>
    </lineage>
</organism>
<sequence length="88" mass="9702">MRKKSLALSSRPLRAGGRVGESTMIAGGKWRALPPGVKGSHLQTISSKNLPTVNEAHRYYYPPRMPLPLPTCFHNPTGYPCCNPSHNF</sequence>
<keyword evidence="2" id="KW-1185">Reference proteome</keyword>
<evidence type="ECO:0000313" key="2">
    <source>
        <dbReference type="Proteomes" id="UP000050741"/>
    </source>
</evidence>
<evidence type="ECO:0000256" key="1">
    <source>
        <dbReference type="SAM" id="MobiDB-lite"/>
    </source>
</evidence>
<reference evidence="3" key="3">
    <citation type="submission" date="2016-06" db="UniProtKB">
        <authorList>
            <consortium name="WormBaseParasite"/>
        </authorList>
    </citation>
    <scope>IDENTIFICATION</scope>
</reference>
<dbReference type="WBParaSite" id="GPLIN_000915000">
    <property type="protein sequence ID" value="GPLIN_000915000"/>
    <property type="gene ID" value="GPLIN_000915000"/>
</dbReference>
<reference evidence="2" key="1">
    <citation type="submission" date="2013-12" db="EMBL/GenBank/DDBJ databases">
        <authorList>
            <person name="Aslett M."/>
        </authorList>
    </citation>
    <scope>NUCLEOTIDE SEQUENCE [LARGE SCALE GENOMIC DNA]</scope>
    <source>
        <strain evidence="2">Lindley</strain>
    </source>
</reference>
<dbReference type="AlphaFoldDB" id="A0A183C8F4"/>
<accession>A0A183C8F4</accession>